<evidence type="ECO:0000256" key="5">
    <source>
        <dbReference type="PROSITE-ProRule" id="PRU01091"/>
    </source>
</evidence>
<keyword evidence="4" id="KW-0804">Transcription</keyword>
<dbReference type="Gene3D" id="1.25.40.10">
    <property type="entry name" value="Tetratricopeptide repeat domain"/>
    <property type="match status" value="3"/>
</dbReference>
<evidence type="ECO:0000256" key="1">
    <source>
        <dbReference type="ARBA" id="ARBA00005820"/>
    </source>
</evidence>
<dbReference type="InterPro" id="IPR001867">
    <property type="entry name" value="OmpR/PhoB-type_DNA-bd"/>
</dbReference>
<dbReference type="CDD" id="cd15831">
    <property type="entry name" value="BTAD"/>
    <property type="match status" value="1"/>
</dbReference>
<keyword evidence="2" id="KW-0805">Transcription regulation</keyword>
<dbReference type="InterPro" id="IPR027417">
    <property type="entry name" value="P-loop_NTPase"/>
</dbReference>
<dbReference type="SMART" id="SM01043">
    <property type="entry name" value="BTAD"/>
    <property type="match status" value="1"/>
</dbReference>
<dbReference type="SUPFAM" id="SSF48452">
    <property type="entry name" value="TPR-like"/>
    <property type="match status" value="4"/>
</dbReference>
<dbReference type="InterPro" id="IPR016032">
    <property type="entry name" value="Sig_transdc_resp-reg_C-effctor"/>
</dbReference>
<dbReference type="Pfam" id="PF00486">
    <property type="entry name" value="Trans_reg_C"/>
    <property type="match status" value="1"/>
</dbReference>
<gene>
    <name evidence="9" type="ORF">E1294_05945</name>
</gene>
<comment type="caution">
    <text evidence="9">The sequence shown here is derived from an EMBL/GenBank/DDBJ whole genome shotgun (WGS) entry which is preliminary data.</text>
</comment>
<dbReference type="Pfam" id="PF00931">
    <property type="entry name" value="NB-ARC"/>
    <property type="match status" value="1"/>
</dbReference>
<dbReference type="Pfam" id="PF13424">
    <property type="entry name" value="TPR_12"/>
    <property type="match status" value="2"/>
</dbReference>
<feature type="DNA-binding region" description="OmpR/PhoB-type" evidence="5">
    <location>
        <begin position="19"/>
        <end position="117"/>
    </location>
</feature>
<evidence type="ECO:0000256" key="7">
    <source>
        <dbReference type="SAM" id="MobiDB-lite"/>
    </source>
</evidence>
<dbReference type="Gene3D" id="3.40.50.300">
    <property type="entry name" value="P-loop containing nucleotide triphosphate hydrolases"/>
    <property type="match status" value="1"/>
</dbReference>
<dbReference type="Gene3D" id="1.10.10.10">
    <property type="entry name" value="Winged helix-like DNA-binding domain superfamily/Winged helix DNA-binding domain"/>
    <property type="match status" value="1"/>
</dbReference>
<dbReference type="PROSITE" id="PS51755">
    <property type="entry name" value="OMPR_PHOB"/>
    <property type="match status" value="1"/>
</dbReference>
<dbReference type="GO" id="GO:0003677">
    <property type="term" value="F:DNA binding"/>
    <property type="evidence" value="ECO:0007669"/>
    <property type="project" value="UniProtKB-UniRule"/>
</dbReference>
<sequence>MDPAWIAPGGQLIFGRATAGVGRVPGVRFLLLGPLEVAVDGRAVHLTGRQRALLAALLLDAGHVVSVERLADSLWGDELPPSAPSRVRALIAELRRALGDHGQDVIVTRNPGYLVRAAATDTAELASLVARGHRAAEDGRHPEAADRYDEALALWRGEPYQDLAGPVAHAERHRLEELKHEAAEGRAAALVEMGRGQAAVAGLTRLLAEVPLRERPHGLLMRALAGGGRLPDALEVYRDFRARLVEELGVEPSGELQRLHQRLLAGEPAADPPAGPSAEPPAGPSAESPAGPPTEPSAGPSAGPPGESPAAPVPRQLPPLPGGFVGRAEELRRMDAGRVTLVVGPAGVGKTALAVHWAHRAAAGFPDGQLFVDMRGFDQREPMTLPEALRLLLQGLGQAAKDIPVELDAQIALYRSLLAGRRVMVVLDDVAAPEHVRALLPGDPGCRAVITSRNRLGGLVALDGVERVTLDVLDQREALRLIAHGIGEDRLRREREAAAELVALCDRLPLALSIAMSWIGDHEHRMIGHYVRELADRGRLVRLRVDGDESVAVQAALDLSHQALPPPARRMFRLLGVARGAAICADAAAALAGTSREQAEDLLGAAVRIHLLKETGPRRFAAHDLVVEYAVRLSLAEDPPEERHAAAHRLLEHYLRTVVRATAAAGFVAPRPPGDLAGPEVTPKEFGGAEEAAGWFDAEWDNLAAAVSHAAEHGPRPYAWLLVEAMTDLLQLRRTHAEWLRLAGIALDAAEREEDLIGQAAMRNSLGLVRWLMADLEGAMREYERALALARRAGWAHGEATALQGGGVVRKQLGKPQRALPRYRRAMAIHRALGNERGESRAQNNLASAYLMLARLDRAEECLVANLPLAEAAGDRLLQALTLVNLALVRQKQARFGEALECLDKALSVARAAGLRYAVAVTYETYGWVHRDAGRHGQAVDAFARSLAIAREVENRRCQIASLSGMAEAELELGRMDSALARLEAALRLAERTGTDLDQVLLGLAEAHYRGGRHADARDEAERALKLAQDANPLNLPRLYGLLAAVHLADGDTAQSVRACEQALRLAHRSGQRLEHARALLTLGHAREPHAPEQALRHWRRAHELFTAIGASERLKSAALLDRR</sequence>
<dbReference type="PANTHER" id="PTHR35807">
    <property type="entry name" value="TRANSCRIPTIONAL REGULATOR REDD-RELATED"/>
    <property type="match status" value="1"/>
</dbReference>
<organism evidence="9 10">
    <name type="scientific">Nonomuraea diastatica</name>
    <dbReference type="NCBI Taxonomy" id="1848329"/>
    <lineage>
        <taxon>Bacteria</taxon>
        <taxon>Bacillati</taxon>
        <taxon>Actinomycetota</taxon>
        <taxon>Actinomycetes</taxon>
        <taxon>Streptosporangiales</taxon>
        <taxon>Streptosporangiaceae</taxon>
        <taxon>Nonomuraea</taxon>
    </lineage>
</organism>
<feature type="region of interest" description="Disordered" evidence="7">
    <location>
        <begin position="267"/>
        <end position="325"/>
    </location>
</feature>
<evidence type="ECO:0000313" key="10">
    <source>
        <dbReference type="Proteomes" id="UP000294543"/>
    </source>
</evidence>
<dbReference type="SUPFAM" id="SSF52540">
    <property type="entry name" value="P-loop containing nucleoside triphosphate hydrolases"/>
    <property type="match status" value="1"/>
</dbReference>
<dbReference type="SMART" id="SM00382">
    <property type="entry name" value="AAA"/>
    <property type="match status" value="1"/>
</dbReference>
<dbReference type="InterPro" id="IPR003593">
    <property type="entry name" value="AAA+_ATPase"/>
</dbReference>
<dbReference type="InterPro" id="IPR036388">
    <property type="entry name" value="WH-like_DNA-bd_sf"/>
</dbReference>
<proteinExistence type="inferred from homology"/>
<dbReference type="OrthoDB" id="581105at2"/>
<accession>A0A4R4X2V1</accession>
<evidence type="ECO:0000259" key="8">
    <source>
        <dbReference type="PROSITE" id="PS51755"/>
    </source>
</evidence>
<dbReference type="EMBL" id="SMKP01000011">
    <property type="protein sequence ID" value="TDD24495.1"/>
    <property type="molecule type" value="Genomic_DNA"/>
</dbReference>
<dbReference type="AlphaFoldDB" id="A0A4R4X2V1"/>
<dbReference type="InterPro" id="IPR019734">
    <property type="entry name" value="TPR_rpt"/>
</dbReference>
<dbReference type="PRINTS" id="PR00364">
    <property type="entry name" value="DISEASERSIST"/>
</dbReference>
<feature type="coiled-coil region" evidence="6">
    <location>
        <begin position="966"/>
        <end position="993"/>
    </location>
</feature>
<dbReference type="GO" id="GO:0006355">
    <property type="term" value="P:regulation of DNA-templated transcription"/>
    <property type="evidence" value="ECO:0007669"/>
    <property type="project" value="InterPro"/>
</dbReference>
<evidence type="ECO:0000256" key="6">
    <source>
        <dbReference type="SAM" id="Coils"/>
    </source>
</evidence>
<dbReference type="Proteomes" id="UP000294543">
    <property type="component" value="Unassembled WGS sequence"/>
</dbReference>
<dbReference type="PANTHER" id="PTHR35807:SF1">
    <property type="entry name" value="TRANSCRIPTIONAL REGULATOR REDD"/>
    <property type="match status" value="1"/>
</dbReference>
<dbReference type="GO" id="GO:0000160">
    <property type="term" value="P:phosphorelay signal transduction system"/>
    <property type="evidence" value="ECO:0007669"/>
    <property type="project" value="InterPro"/>
</dbReference>
<protein>
    <submittedName>
        <fullName evidence="9">Tetratricopeptide repeat protein</fullName>
    </submittedName>
</protein>
<evidence type="ECO:0000256" key="3">
    <source>
        <dbReference type="ARBA" id="ARBA00023125"/>
    </source>
</evidence>
<keyword evidence="3 5" id="KW-0238">DNA-binding</keyword>
<dbReference type="InterPro" id="IPR051677">
    <property type="entry name" value="AfsR-DnrI-RedD_regulator"/>
</dbReference>
<dbReference type="SUPFAM" id="SSF46894">
    <property type="entry name" value="C-terminal effector domain of the bipartite response regulators"/>
    <property type="match status" value="1"/>
</dbReference>
<feature type="compositionally biased region" description="Pro residues" evidence="7">
    <location>
        <begin position="302"/>
        <end position="321"/>
    </location>
</feature>
<dbReference type="InterPro" id="IPR005158">
    <property type="entry name" value="BTAD"/>
</dbReference>
<keyword evidence="10" id="KW-1185">Reference proteome</keyword>
<keyword evidence="6" id="KW-0175">Coiled coil</keyword>
<feature type="domain" description="OmpR/PhoB-type" evidence="8">
    <location>
        <begin position="19"/>
        <end position="117"/>
    </location>
</feature>
<dbReference type="SMART" id="SM00862">
    <property type="entry name" value="Trans_reg_C"/>
    <property type="match status" value="1"/>
</dbReference>
<feature type="compositionally biased region" description="Pro residues" evidence="7">
    <location>
        <begin position="270"/>
        <end position="283"/>
    </location>
</feature>
<comment type="similarity">
    <text evidence="1">Belongs to the AfsR/DnrI/RedD regulatory family.</text>
</comment>
<dbReference type="InterPro" id="IPR002182">
    <property type="entry name" value="NB-ARC"/>
</dbReference>
<evidence type="ECO:0000256" key="4">
    <source>
        <dbReference type="ARBA" id="ARBA00023163"/>
    </source>
</evidence>
<dbReference type="SMART" id="SM00028">
    <property type="entry name" value="TPR"/>
    <property type="match status" value="9"/>
</dbReference>
<dbReference type="Pfam" id="PF03704">
    <property type="entry name" value="BTAD"/>
    <property type="match status" value="1"/>
</dbReference>
<evidence type="ECO:0000313" key="9">
    <source>
        <dbReference type="EMBL" id="TDD24495.1"/>
    </source>
</evidence>
<evidence type="ECO:0000256" key="2">
    <source>
        <dbReference type="ARBA" id="ARBA00023015"/>
    </source>
</evidence>
<dbReference type="GO" id="GO:0043531">
    <property type="term" value="F:ADP binding"/>
    <property type="evidence" value="ECO:0007669"/>
    <property type="project" value="InterPro"/>
</dbReference>
<name>A0A4R4X2V1_9ACTN</name>
<reference evidence="9 10" key="1">
    <citation type="submission" date="2019-03" db="EMBL/GenBank/DDBJ databases">
        <title>Draft genome sequences of novel Actinobacteria.</title>
        <authorList>
            <person name="Sahin N."/>
            <person name="Ay H."/>
            <person name="Saygin H."/>
        </authorList>
    </citation>
    <scope>NUCLEOTIDE SEQUENCE [LARGE SCALE GENOMIC DNA]</scope>
    <source>
        <strain evidence="9 10">KC712</strain>
    </source>
</reference>
<dbReference type="InterPro" id="IPR011990">
    <property type="entry name" value="TPR-like_helical_dom_sf"/>
</dbReference>